<dbReference type="EMBL" id="FOHX01000027">
    <property type="protein sequence ID" value="SEU46817.1"/>
    <property type="molecule type" value="Genomic_DNA"/>
</dbReference>
<feature type="region of interest" description="Disordered" evidence="1">
    <location>
        <begin position="383"/>
        <end position="425"/>
    </location>
</feature>
<feature type="compositionally biased region" description="Basic and acidic residues" evidence="1">
    <location>
        <begin position="383"/>
        <end position="417"/>
    </location>
</feature>
<keyword evidence="3" id="KW-1185">Reference proteome</keyword>
<organism evidence="2 3">
    <name type="scientific">Nonomuraea wenchangensis</name>
    <dbReference type="NCBI Taxonomy" id="568860"/>
    <lineage>
        <taxon>Bacteria</taxon>
        <taxon>Bacillati</taxon>
        <taxon>Actinomycetota</taxon>
        <taxon>Actinomycetes</taxon>
        <taxon>Streptosporangiales</taxon>
        <taxon>Streptosporangiaceae</taxon>
        <taxon>Nonomuraea</taxon>
    </lineage>
</organism>
<sequence length="425" mass="47469">MARSDMTDDELAAWKARKDAGRARAYEAEVKTATLLRDHPEAIDGFRVFCARMGGFYSIRNCMRIYGQNPNVAHVQPRRFWGGYGFNREVTDPNAAIWIVAPKVERTFTKEVKNERTGQTEEVEDSYKVWPIEDIYPSAATAPKGGPCVFCNGPEGEPCPDSCPVRQPQSGPPPTREDVAEAVADVLKKLGGFDASVLTTLGPDPMRDGYGDPYETPGVRWGTISVTTGATNRSGKPRKRSYRFLHTVDLDRPGVRYAIAGLGVIWISPYELRNDTGNGHAAVTIQYGDDVPAADRHWDSRFHKEGPHAPVLNGITFAGTSLVYPHEERWRWFSPNRAGYGEVTEGAAEKMGQILRQLLPHYRGLVEFDAIEEAGFRKRAARRAREADHEAKRLAEREQELAEQRADAEQRAADHRHQAANPNEL</sequence>
<evidence type="ECO:0000313" key="2">
    <source>
        <dbReference type="EMBL" id="SEU46817.1"/>
    </source>
</evidence>
<gene>
    <name evidence="2" type="ORF">SAMN05421811_127150</name>
</gene>
<evidence type="ECO:0000313" key="3">
    <source>
        <dbReference type="Proteomes" id="UP000199361"/>
    </source>
</evidence>
<proteinExistence type="predicted"/>
<reference evidence="2 3" key="1">
    <citation type="submission" date="2016-10" db="EMBL/GenBank/DDBJ databases">
        <authorList>
            <person name="de Groot N.N."/>
        </authorList>
    </citation>
    <scope>NUCLEOTIDE SEQUENCE [LARGE SCALE GENOMIC DNA]</scope>
    <source>
        <strain evidence="2 3">CGMCC 4.5598</strain>
    </source>
</reference>
<dbReference type="STRING" id="568860.SAMN05421811_127150"/>
<dbReference type="Proteomes" id="UP000199361">
    <property type="component" value="Unassembled WGS sequence"/>
</dbReference>
<protein>
    <submittedName>
        <fullName evidence="2">Uncharacterized protein</fullName>
    </submittedName>
</protein>
<dbReference type="AlphaFoldDB" id="A0A1I0LU87"/>
<accession>A0A1I0LU87</accession>
<name>A0A1I0LU87_9ACTN</name>
<evidence type="ECO:0000256" key="1">
    <source>
        <dbReference type="SAM" id="MobiDB-lite"/>
    </source>
</evidence>